<keyword evidence="2" id="KW-1185">Reference proteome</keyword>
<reference evidence="1" key="1">
    <citation type="journal article" date="2020" name="Stud. Mycol.">
        <title>101 Dothideomycetes genomes: a test case for predicting lifestyles and emergence of pathogens.</title>
        <authorList>
            <person name="Haridas S."/>
            <person name="Albert R."/>
            <person name="Binder M."/>
            <person name="Bloem J."/>
            <person name="Labutti K."/>
            <person name="Salamov A."/>
            <person name="Andreopoulos B."/>
            <person name="Baker S."/>
            <person name="Barry K."/>
            <person name="Bills G."/>
            <person name="Bluhm B."/>
            <person name="Cannon C."/>
            <person name="Castanera R."/>
            <person name="Culley D."/>
            <person name="Daum C."/>
            <person name="Ezra D."/>
            <person name="Gonzalez J."/>
            <person name="Henrissat B."/>
            <person name="Kuo A."/>
            <person name="Liang C."/>
            <person name="Lipzen A."/>
            <person name="Lutzoni F."/>
            <person name="Magnuson J."/>
            <person name="Mondo S."/>
            <person name="Nolan M."/>
            <person name="Ohm R."/>
            <person name="Pangilinan J."/>
            <person name="Park H.-J."/>
            <person name="Ramirez L."/>
            <person name="Alfaro M."/>
            <person name="Sun H."/>
            <person name="Tritt A."/>
            <person name="Yoshinaga Y."/>
            <person name="Zwiers L.-H."/>
            <person name="Turgeon B."/>
            <person name="Goodwin S."/>
            <person name="Spatafora J."/>
            <person name="Crous P."/>
            <person name="Grigoriev I."/>
        </authorList>
    </citation>
    <scope>NUCLEOTIDE SEQUENCE</scope>
    <source>
        <strain evidence="1">CBS 175.79</strain>
    </source>
</reference>
<evidence type="ECO:0000313" key="1">
    <source>
        <dbReference type="EMBL" id="KAF2013964.1"/>
    </source>
</evidence>
<name>A0A6A5XNN6_9PLEO</name>
<sequence length="83" mass="9515">MWQSRSRGNVLEVEVELKNWKTALAVIGVYLLFGRVRVVYISCRGCVELRPLVVKVKVKVAFDLLCPRGFGWVFGGIWMDEID</sequence>
<dbReference type="EMBL" id="ML978071">
    <property type="protein sequence ID" value="KAF2013964.1"/>
    <property type="molecule type" value="Genomic_DNA"/>
</dbReference>
<dbReference type="Proteomes" id="UP000799778">
    <property type="component" value="Unassembled WGS sequence"/>
</dbReference>
<protein>
    <submittedName>
        <fullName evidence="1">Uncharacterized protein</fullName>
    </submittedName>
</protein>
<dbReference type="RefSeq" id="XP_033382303.1">
    <property type="nucleotide sequence ID" value="XM_033528630.1"/>
</dbReference>
<proteinExistence type="predicted"/>
<evidence type="ECO:0000313" key="2">
    <source>
        <dbReference type="Proteomes" id="UP000799778"/>
    </source>
</evidence>
<gene>
    <name evidence="1" type="ORF">BU24DRAFT_424974</name>
</gene>
<accession>A0A6A5XNN6</accession>
<dbReference type="AlphaFoldDB" id="A0A6A5XNN6"/>
<dbReference type="GeneID" id="54286027"/>
<organism evidence="1 2">
    <name type="scientific">Aaosphaeria arxii CBS 175.79</name>
    <dbReference type="NCBI Taxonomy" id="1450172"/>
    <lineage>
        <taxon>Eukaryota</taxon>
        <taxon>Fungi</taxon>
        <taxon>Dikarya</taxon>
        <taxon>Ascomycota</taxon>
        <taxon>Pezizomycotina</taxon>
        <taxon>Dothideomycetes</taxon>
        <taxon>Pleosporomycetidae</taxon>
        <taxon>Pleosporales</taxon>
        <taxon>Pleosporales incertae sedis</taxon>
        <taxon>Aaosphaeria</taxon>
    </lineage>
</organism>